<accession>A0A1H7MLV0</accession>
<feature type="transmembrane region" description="Helical" evidence="1">
    <location>
        <begin position="94"/>
        <end position="113"/>
    </location>
</feature>
<feature type="transmembrane region" description="Helical" evidence="1">
    <location>
        <begin position="125"/>
        <end position="146"/>
    </location>
</feature>
<evidence type="ECO:0000259" key="2">
    <source>
        <dbReference type="Pfam" id="PF07331"/>
    </source>
</evidence>
<reference evidence="4" key="1">
    <citation type="submission" date="2016-10" db="EMBL/GenBank/DDBJ databases">
        <authorList>
            <person name="Varghese N."/>
            <person name="Submissions S."/>
        </authorList>
    </citation>
    <scope>NUCLEOTIDE SEQUENCE [LARGE SCALE GENOMIC DNA]</scope>
    <source>
        <strain evidence="4">CGMCC 1.9150</strain>
    </source>
</reference>
<evidence type="ECO:0000256" key="1">
    <source>
        <dbReference type="SAM" id="Phobius"/>
    </source>
</evidence>
<dbReference type="InterPro" id="IPR009936">
    <property type="entry name" value="DUF1468"/>
</dbReference>
<dbReference type="Proteomes" id="UP000198807">
    <property type="component" value="Unassembled WGS sequence"/>
</dbReference>
<dbReference type="OrthoDB" id="7025534at2"/>
<evidence type="ECO:0000313" key="3">
    <source>
        <dbReference type="EMBL" id="SEL12290.1"/>
    </source>
</evidence>
<feature type="transmembrane region" description="Helical" evidence="1">
    <location>
        <begin position="70"/>
        <end position="88"/>
    </location>
</feature>
<keyword evidence="4" id="KW-1185">Reference proteome</keyword>
<dbReference type="AlphaFoldDB" id="A0A1H7MLV0"/>
<organism evidence="3 4">
    <name type="scientific">Halomonas daqiaonensis</name>
    <dbReference type="NCBI Taxonomy" id="650850"/>
    <lineage>
        <taxon>Bacteria</taxon>
        <taxon>Pseudomonadati</taxon>
        <taxon>Pseudomonadota</taxon>
        <taxon>Gammaproteobacteria</taxon>
        <taxon>Oceanospirillales</taxon>
        <taxon>Halomonadaceae</taxon>
        <taxon>Halomonas</taxon>
    </lineage>
</organism>
<gene>
    <name evidence="3" type="ORF">SAMN04488129_10716</name>
</gene>
<feature type="domain" description="DUF1468" evidence="2">
    <location>
        <begin position="8"/>
        <end position="140"/>
    </location>
</feature>
<sequence>MRIAADRVLGIALIGLAAFIAVQALQLEIPFSYEPVGPKAFPLGLSILLTLLSLAMILRPGDNGSWPHKALALRLLLVLVLLLVYAVLFRQLGFIVSSLLVVTALARLFDATWGKALITGVVMSIVGYFLFTAALGISLPSGYLFASFI</sequence>
<keyword evidence="1" id="KW-0472">Membrane</keyword>
<proteinExistence type="predicted"/>
<dbReference type="EMBL" id="FOBC01000007">
    <property type="protein sequence ID" value="SEL12290.1"/>
    <property type="molecule type" value="Genomic_DNA"/>
</dbReference>
<evidence type="ECO:0000313" key="4">
    <source>
        <dbReference type="Proteomes" id="UP000198807"/>
    </source>
</evidence>
<dbReference type="Pfam" id="PF07331">
    <property type="entry name" value="TctB"/>
    <property type="match status" value="1"/>
</dbReference>
<keyword evidence="1" id="KW-1133">Transmembrane helix</keyword>
<name>A0A1H7MLV0_9GAMM</name>
<dbReference type="RefSeq" id="WP_089712001.1">
    <property type="nucleotide sequence ID" value="NZ_FOBC01000007.1"/>
</dbReference>
<keyword evidence="1" id="KW-0812">Transmembrane</keyword>
<feature type="transmembrane region" description="Helical" evidence="1">
    <location>
        <begin position="40"/>
        <end position="58"/>
    </location>
</feature>
<dbReference type="STRING" id="650850.SAMN04488129_10716"/>
<protein>
    <submittedName>
        <fullName evidence="3">Putative tricarboxylic transport membrane protein</fullName>
    </submittedName>
</protein>